<comment type="caution">
    <text evidence="10">The sequence shown here is derived from an EMBL/GenBank/DDBJ whole genome shotgun (WGS) entry which is preliminary data.</text>
</comment>
<comment type="catalytic activity">
    <reaction evidence="8">
        <text>[RNA] containing guanosine + H2O = an [RNA fragment]-3'-guanosine-3'-phosphate + a 5'-hydroxy-ribonucleotide-3'-[RNA fragment].</text>
        <dbReference type="EC" id="4.6.1.24"/>
    </reaction>
</comment>
<sequence>MKMMAILCLLVSVLGLVSAMPLVRLGRRHDPPATPIHLQFGLDPDGSYHCGDKIYSGHEIFLAAQYGINLLNADERRGKELYPQSFDDGTESRGIKFPSYCPANSMRYEFPLANGLPYNGGPDDTNTGDERIVFFYRNGDVGFDNHPVGSFCGIVTRKGAEADGFVLC</sequence>
<dbReference type="Gene3D" id="3.10.450.30">
    <property type="entry name" value="Microbial ribonucleases"/>
    <property type="match status" value="1"/>
</dbReference>
<name>A0ABR1LZM0_9PEZI</name>
<dbReference type="Pfam" id="PF00545">
    <property type="entry name" value="Ribonuclease"/>
    <property type="match status" value="1"/>
</dbReference>
<evidence type="ECO:0000256" key="4">
    <source>
        <dbReference type="ARBA" id="ARBA00022759"/>
    </source>
</evidence>
<evidence type="ECO:0000256" key="7">
    <source>
        <dbReference type="ARBA" id="ARBA00023239"/>
    </source>
</evidence>
<keyword evidence="6" id="KW-1015">Disulfide bond</keyword>
<keyword evidence="3" id="KW-0540">Nuclease</keyword>
<reference evidence="10 11" key="1">
    <citation type="submission" date="2024-04" db="EMBL/GenBank/DDBJ databases">
        <title>Phyllosticta paracitricarpa is synonymous to the EU quarantine fungus P. citricarpa based on phylogenomic analyses.</title>
        <authorList>
            <consortium name="Lawrence Berkeley National Laboratory"/>
            <person name="Van ingen-buijs V.A."/>
            <person name="Van westerhoven A.C."/>
            <person name="Haridas S."/>
            <person name="Skiadas P."/>
            <person name="Martin F."/>
            <person name="Groenewald J.Z."/>
            <person name="Crous P.W."/>
            <person name="Seidl M.F."/>
        </authorList>
    </citation>
    <scope>NUCLEOTIDE SEQUENCE [LARGE SCALE GENOMIC DNA]</scope>
    <source>
        <strain evidence="10 11">CPC 17464</strain>
    </source>
</reference>
<evidence type="ECO:0000256" key="1">
    <source>
        <dbReference type="ARBA" id="ARBA00009006"/>
    </source>
</evidence>
<evidence type="ECO:0000256" key="2">
    <source>
        <dbReference type="ARBA" id="ARBA00012549"/>
    </source>
</evidence>
<evidence type="ECO:0000313" key="11">
    <source>
        <dbReference type="Proteomes" id="UP001360953"/>
    </source>
</evidence>
<dbReference type="EMBL" id="JBBPEH010000003">
    <property type="protein sequence ID" value="KAK7540613.1"/>
    <property type="molecule type" value="Genomic_DNA"/>
</dbReference>
<keyword evidence="5" id="KW-0378">Hydrolase</keyword>
<feature type="chain" id="PRO_5045753714" description="ribonuclease T1" evidence="9">
    <location>
        <begin position="20"/>
        <end position="168"/>
    </location>
</feature>
<keyword evidence="9" id="KW-0732">Signal</keyword>
<dbReference type="InterPro" id="IPR000026">
    <property type="entry name" value="N1-like"/>
</dbReference>
<dbReference type="GeneID" id="92032287"/>
<dbReference type="PANTHER" id="PTHR42104">
    <property type="entry name" value="EXTRACELLULAR GUANYL-SPECIFIC RIBONUCLEASE RNTA (AFU_ORTHOLOGUE AFUA_4G03230)"/>
    <property type="match status" value="1"/>
</dbReference>
<protein>
    <recommendedName>
        <fullName evidence="2">ribonuclease T1</fullName>
        <ecNumber evidence="2">4.6.1.24</ecNumber>
    </recommendedName>
</protein>
<organism evidence="10 11">
    <name type="scientific">Phyllosticta citribraziliensis</name>
    <dbReference type="NCBI Taxonomy" id="989973"/>
    <lineage>
        <taxon>Eukaryota</taxon>
        <taxon>Fungi</taxon>
        <taxon>Dikarya</taxon>
        <taxon>Ascomycota</taxon>
        <taxon>Pezizomycotina</taxon>
        <taxon>Dothideomycetes</taxon>
        <taxon>Dothideomycetes incertae sedis</taxon>
        <taxon>Botryosphaeriales</taxon>
        <taxon>Phyllostictaceae</taxon>
        <taxon>Phyllosticta</taxon>
    </lineage>
</organism>
<evidence type="ECO:0000256" key="3">
    <source>
        <dbReference type="ARBA" id="ARBA00022722"/>
    </source>
</evidence>
<comment type="similarity">
    <text evidence="1">Belongs to the ribonuclease N1/T1 family.</text>
</comment>
<dbReference type="RefSeq" id="XP_066657544.1">
    <property type="nucleotide sequence ID" value="XM_066799381.1"/>
</dbReference>
<evidence type="ECO:0000256" key="6">
    <source>
        <dbReference type="ARBA" id="ARBA00023157"/>
    </source>
</evidence>
<gene>
    <name evidence="10" type="ORF">J3D65DRAFT_615877</name>
</gene>
<evidence type="ECO:0000313" key="10">
    <source>
        <dbReference type="EMBL" id="KAK7540613.1"/>
    </source>
</evidence>
<keyword evidence="4" id="KW-0255">Endonuclease</keyword>
<accession>A0ABR1LZM0</accession>
<dbReference type="Proteomes" id="UP001360953">
    <property type="component" value="Unassembled WGS sequence"/>
</dbReference>
<evidence type="ECO:0000256" key="8">
    <source>
        <dbReference type="ARBA" id="ARBA00034015"/>
    </source>
</evidence>
<feature type="signal peptide" evidence="9">
    <location>
        <begin position="1"/>
        <end position="19"/>
    </location>
</feature>
<proteinExistence type="inferred from homology"/>
<keyword evidence="11" id="KW-1185">Reference proteome</keyword>
<evidence type="ECO:0000256" key="5">
    <source>
        <dbReference type="ARBA" id="ARBA00022801"/>
    </source>
</evidence>
<dbReference type="PANTHER" id="PTHR42104:SF1">
    <property type="entry name" value="EXTRACELLULAR GUANYL-SPECIFIC RIBONUCLEASE RNTA (AFU_ORTHOLOGUE AFUA_4G03230)"/>
    <property type="match status" value="1"/>
</dbReference>
<evidence type="ECO:0000256" key="9">
    <source>
        <dbReference type="SAM" id="SignalP"/>
    </source>
</evidence>
<dbReference type="EC" id="4.6.1.24" evidence="2"/>
<dbReference type="SUPFAM" id="SSF53933">
    <property type="entry name" value="Microbial ribonucleases"/>
    <property type="match status" value="1"/>
</dbReference>
<dbReference type="InterPro" id="IPR016191">
    <property type="entry name" value="Ribonuclease/ribotoxin"/>
</dbReference>
<keyword evidence="7" id="KW-0456">Lyase</keyword>